<sequence length="303" mass="30408">MTAGADLRLLRTAVFTAVCVTLSAGGHSLTGGGRIPLWTIGVACVAVFLVAAPLAGRERSLPGIAALLAGGQIALHTLFSCGGRVTTTAAGTSSAHAAQTGTAHGSGTGLRSLAAQLLCGEQNAGTISESRARRIVSDAGLDPDEFAGHAGSPGHGHAAHHAGTGGGHESAGAAASAADSPLECLRTAADAALSLFGGPMLAAHLLAALALGWLLHRGEAALWRLVRLSARSARTAVTHARALGTAFACVRAMAGTSLPQLPGRTVRLTTDDRREPGSVLLDHSVHRRGPPAPTQQQTFGLAA</sequence>
<reference evidence="4" key="1">
    <citation type="journal article" date="2019" name="Int. J. Syst. Evol. Microbiol.">
        <title>The Global Catalogue of Microorganisms (GCM) 10K type strain sequencing project: providing services to taxonomists for standard genome sequencing and annotation.</title>
        <authorList>
            <consortium name="The Broad Institute Genomics Platform"/>
            <consortium name="The Broad Institute Genome Sequencing Center for Infectious Disease"/>
            <person name="Wu L."/>
            <person name="Ma J."/>
        </authorList>
    </citation>
    <scope>NUCLEOTIDE SEQUENCE [LARGE SCALE GENOMIC DNA]</scope>
    <source>
        <strain evidence="4">CGMCC 4.7178</strain>
    </source>
</reference>
<keyword evidence="2" id="KW-1133">Transmembrane helix</keyword>
<accession>A0ABQ2MBJ7</accession>
<evidence type="ECO:0000313" key="3">
    <source>
        <dbReference type="EMBL" id="GGO49336.1"/>
    </source>
</evidence>
<name>A0ABQ2MBJ7_9ACTN</name>
<comment type="caution">
    <text evidence="3">The sequence shown here is derived from an EMBL/GenBank/DDBJ whole genome shotgun (WGS) entry which is preliminary data.</text>
</comment>
<gene>
    <name evidence="3" type="ORF">GCM10012287_26440</name>
</gene>
<dbReference type="Proteomes" id="UP000631535">
    <property type="component" value="Unassembled WGS sequence"/>
</dbReference>
<keyword evidence="4" id="KW-1185">Reference proteome</keyword>
<feature type="region of interest" description="Disordered" evidence="1">
    <location>
        <begin position="280"/>
        <end position="303"/>
    </location>
</feature>
<keyword evidence="2" id="KW-0472">Membrane</keyword>
<feature type="compositionally biased region" description="Polar residues" evidence="1">
    <location>
        <begin position="294"/>
        <end position="303"/>
    </location>
</feature>
<proteinExistence type="predicted"/>
<keyword evidence="2" id="KW-0812">Transmembrane</keyword>
<evidence type="ECO:0000256" key="1">
    <source>
        <dbReference type="SAM" id="MobiDB-lite"/>
    </source>
</evidence>
<evidence type="ECO:0008006" key="5">
    <source>
        <dbReference type="Google" id="ProtNLM"/>
    </source>
</evidence>
<evidence type="ECO:0000313" key="4">
    <source>
        <dbReference type="Proteomes" id="UP000631535"/>
    </source>
</evidence>
<feature type="transmembrane region" description="Helical" evidence="2">
    <location>
        <begin position="191"/>
        <end position="215"/>
    </location>
</feature>
<feature type="transmembrane region" description="Helical" evidence="2">
    <location>
        <begin position="12"/>
        <end position="29"/>
    </location>
</feature>
<organism evidence="3 4">
    <name type="scientific">Streptomyces daqingensis</name>
    <dbReference type="NCBI Taxonomy" id="1472640"/>
    <lineage>
        <taxon>Bacteria</taxon>
        <taxon>Bacillati</taxon>
        <taxon>Actinomycetota</taxon>
        <taxon>Actinomycetes</taxon>
        <taxon>Kitasatosporales</taxon>
        <taxon>Streptomycetaceae</taxon>
        <taxon>Streptomyces</taxon>
    </lineage>
</organism>
<protein>
    <recommendedName>
        <fullName evidence="5">Integral membrane protein</fullName>
    </recommendedName>
</protein>
<feature type="transmembrane region" description="Helical" evidence="2">
    <location>
        <begin position="35"/>
        <end position="54"/>
    </location>
</feature>
<dbReference type="EMBL" id="BMMP01000007">
    <property type="protein sequence ID" value="GGO49336.1"/>
    <property type="molecule type" value="Genomic_DNA"/>
</dbReference>
<feature type="region of interest" description="Disordered" evidence="1">
    <location>
        <begin position="146"/>
        <end position="173"/>
    </location>
</feature>
<evidence type="ECO:0000256" key="2">
    <source>
        <dbReference type="SAM" id="Phobius"/>
    </source>
</evidence>